<dbReference type="InterPro" id="IPR024618">
    <property type="entry name" value="DUF3857"/>
</dbReference>
<keyword evidence="1" id="KW-0732">Signal</keyword>
<organism evidence="4 5">
    <name type="scientific">Pontibacter populi</name>
    <dbReference type="NCBI Taxonomy" id="890055"/>
    <lineage>
        <taxon>Bacteria</taxon>
        <taxon>Pseudomonadati</taxon>
        <taxon>Bacteroidota</taxon>
        <taxon>Cytophagia</taxon>
        <taxon>Cytophagales</taxon>
        <taxon>Hymenobacteraceae</taxon>
        <taxon>Pontibacter</taxon>
    </lineage>
</organism>
<dbReference type="Gene3D" id="2.60.40.3140">
    <property type="match status" value="1"/>
</dbReference>
<gene>
    <name evidence="4" type="ORF">KYK27_14320</name>
</gene>
<evidence type="ECO:0000313" key="5">
    <source>
        <dbReference type="Proteomes" id="UP000774935"/>
    </source>
</evidence>
<dbReference type="InterPro" id="IPR002931">
    <property type="entry name" value="Transglutaminase-like"/>
</dbReference>
<dbReference type="Pfam" id="PF12969">
    <property type="entry name" value="DUF3857"/>
    <property type="match status" value="1"/>
</dbReference>
<name>A0ABS6XF21_9BACT</name>
<comment type="caution">
    <text evidence="4">The sequence shown here is derived from an EMBL/GenBank/DDBJ whole genome shotgun (WGS) entry which is preliminary data.</text>
</comment>
<sequence length="634" mass="71344">MKQKSVFMPLLLWLVIPFAAFATRSISSVDLIKGANAVINSQETVFTVTSPASATTTFKTRITILNENGLHRAKLYVPYDKLSKVNYIKGASYLQGGKKIKTLKNSDITDVSSISDFSLFEDNRIKIADLTHTIYPFIVEFEYQTTSSNMLFYHTWAPLDEDKLSVENATFTVVMPQAMKMRYREANLQQKVATEVKDGKTIYSWQVSNLTPIKTEPYAPPMAELVPMVRTAPTEFEVQGYAGDMNNWLSYGQWFNKLNEGRDVLPEATKAKIAALVADAKTPEEKVKRIYNYLQSNTRYISIQLGIGGWQPFEASFVDSKGYGDCKALTNYTQAMLKAVGIQSHHALIRAGENVPDLMTDFPSSQFNHVILSVPMKQDTLWLECTSQNESAGYAGSFTGNRKALLITPEGGKLVNTPAYKAAENTVNRTVKVTLDDAGNGTASAVTHYKGVEHESYRDLLHVASPEDQRKWLYRNISIPSFELKQFSFDMKKARLPEVTEKLELSVRKCATISGKRMFLAPNLMNKWDSTPNSVENRTLEVVRSSAYTNSDTVIYELPAGYSLEFKPTDMAYDTEFGTFKATTKVEGQKVTYVRTIQMHKGRYKPEAYTKMLEFMNSIVKADGQQLVFVKNVQ</sequence>
<feature type="domain" description="Transglutaminase-like" evidence="2">
    <location>
        <begin position="275"/>
        <end position="348"/>
    </location>
</feature>
<reference evidence="4 5" key="1">
    <citation type="submission" date="2021-07" db="EMBL/GenBank/DDBJ databases">
        <authorList>
            <person name="Kim M.K."/>
        </authorList>
    </citation>
    <scope>NUCLEOTIDE SEQUENCE [LARGE SCALE GENOMIC DNA]</scope>
    <source>
        <strain evidence="4 5">HLY7-15</strain>
    </source>
</reference>
<dbReference type="Proteomes" id="UP000774935">
    <property type="component" value="Unassembled WGS sequence"/>
</dbReference>
<dbReference type="EMBL" id="JAHWXQ010000004">
    <property type="protein sequence ID" value="MBW3366234.1"/>
    <property type="molecule type" value="Genomic_DNA"/>
</dbReference>
<dbReference type="RefSeq" id="WP_199110778.1">
    <property type="nucleotide sequence ID" value="NZ_JAHWXQ010000004.1"/>
</dbReference>
<keyword evidence="5" id="KW-1185">Reference proteome</keyword>
<proteinExistence type="predicted"/>
<feature type="signal peptide" evidence="1">
    <location>
        <begin position="1"/>
        <end position="22"/>
    </location>
</feature>
<feature type="chain" id="PRO_5047058038" evidence="1">
    <location>
        <begin position="23"/>
        <end position="634"/>
    </location>
</feature>
<dbReference type="Gene3D" id="2.60.120.1130">
    <property type="match status" value="1"/>
</dbReference>
<evidence type="ECO:0000313" key="4">
    <source>
        <dbReference type="EMBL" id="MBW3366234.1"/>
    </source>
</evidence>
<feature type="domain" description="DUF3857" evidence="3">
    <location>
        <begin position="53"/>
        <end position="213"/>
    </location>
</feature>
<dbReference type="Pfam" id="PF01841">
    <property type="entry name" value="Transglut_core"/>
    <property type="match status" value="1"/>
</dbReference>
<protein>
    <submittedName>
        <fullName evidence="4">DUF3857 domain-containing protein</fullName>
    </submittedName>
</protein>
<evidence type="ECO:0000259" key="3">
    <source>
        <dbReference type="Pfam" id="PF12969"/>
    </source>
</evidence>
<accession>A0ABS6XF21</accession>
<evidence type="ECO:0000256" key="1">
    <source>
        <dbReference type="SAM" id="SignalP"/>
    </source>
</evidence>
<dbReference type="InterPro" id="IPR038765">
    <property type="entry name" value="Papain-like_cys_pep_sf"/>
</dbReference>
<evidence type="ECO:0000259" key="2">
    <source>
        <dbReference type="Pfam" id="PF01841"/>
    </source>
</evidence>
<dbReference type="Gene3D" id="3.10.620.30">
    <property type="match status" value="1"/>
</dbReference>
<dbReference type="SUPFAM" id="SSF54001">
    <property type="entry name" value="Cysteine proteinases"/>
    <property type="match status" value="1"/>
</dbReference>